<evidence type="ECO:0000256" key="1">
    <source>
        <dbReference type="SAM" id="MobiDB-lite"/>
    </source>
</evidence>
<feature type="region of interest" description="Disordered" evidence="1">
    <location>
        <begin position="47"/>
        <end position="74"/>
    </location>
</feature>
<dbReference type="OrthoDB" id="5637432at2759"/>
<organism evidence="2 3">
    <name type="scientific">Smittium simulii</name>
    <dbReference type="NCBI Taxonomy" id="133385"/>
    <lineage>
        <taxon>Eukaryota</taxon>
        <taxon>Fungi</taxon>
        <taxon>Fungi incertae sedis</taxon>
        <taxon>Zoopagomycota</taxon>
        <taxon>Kickxellomycotina</taxon>
        <taxon>Harpellomycetes</taxon>
        <taxon>Harpellales</taxon>
        <taxon>Legeriomycetaceae</taxon>
        <taxon>Smittium</taxon>
    </lineage>
</organism>
<feature type="compositionally biased region" description="Polar residues" evidence="1">
    <location>
        <begin position="60"/>
        <end position="71"/>
    </location>
</feature>
<gene>
    <name evidence="2" type="ORF">BB561_006284</name>
</gene>
<protein>
    <submittedName>
        <fullName evidence="2">Uncharacterized protein</fullName>
    </submittedName>
</protein>
<sequence>MFKKKSLAKNVRKTTNTFVIQEEQVNVIKRADLISLNKKVELIHGFRSSKKDSDKESSSTINRPQAEINSHSAKKNHVAFTDFTKTPKDLPFSSLIIDSEATSGIPTNAEIYLLKKKRAELSKKLNSEISAENYISLGSYNNHASKLAELANPSSATAFSDQENEHLEYKTSGQQLDFETYSLNKLQRLNKTTNDEDGYDYEHMEVDDIVDNLDDNPTIEVDDNLINIPLDEINNASKKAQNLGALNSFYGGYISGDEEDSSAWEFERLKNSGVDLKLLLKNNLSYVQQNSNYNDLALDNTFSNAKIQTPFNSISIPIPNEILEFIEQIYKNKQLDIAENQSKIEKLNLAIGDAKTNITNINLDVEKTNIQIEKFKQILSDSITN</sequence>
<reference evidence="2 3" key="1">
    <citation type="journal article" date="2018" name="MBio">
        <title>Comparative Genomics Reveals the Core Gene Toolbox for the Fungus-Insect Symbiosis.</title>
        <authorList>
            <person name="Wang Y."/>
            <person name="Stata M."/>
            <person name="Wang W."/>
            <person name="Stajich J.E."/>
            <person name="White M.M."/>
            <person name="Moncalvo J.M."/>
        </authorList>
    </citation>
    <scope>NUCLEOTIDE SEQUENCE [LARGE SCALE GENOMIC DNA]</scope>
    <source>
        <strain evidence="2 3">SWE-8-4</strain>
    </source>
</reference>
<evidence type="ECO:0000313" key="2">
    <source>
        <dbReference type="EMBL" id="PVU87564.1"/>
    </source>
</evidence>
<dbReference type="Proteomes" id="UP000245383">
    <property type="component" value="Unassembled WGS sequence"/>
</dbReference>
<feature type="compositionally biased region" description="Basic and acidic residues" evidence="1">
    <location>
        <begin position="47"/>
        <end position="57"/>
    </location>
</feature>
<evidence type="ECO:0000313" key="3">
    <source>
        <dbReference type="Proteomes" id="UP000245383"/>
    </source>
</evidence>
<dbReference type="AlphaFoldDB" id="A0A2T9Y5K2"/>
<accession>A0A2T9Y5K2</accession>
<dbReference type="EMBL" id="MBFR01000479">
    <property type="protein sequence ID" value="PVU87564.1"/>
    <property type="molecule type" value="Genomic_DNA"/>
</dbReference>
<proteinExistence type="predicted"/>
<keyword evidence="3" id="KW-1185">Reference proteome</keyword>
<name>A0A2T9Y5K2_9FUNG</name>
<comment type="caution">
    <text evidence="2">The sequence shown here is derived from an EMBL/GenBank/DDBJ whole genome shotgun (WGS) entry which is preliminary data.</text>
</comment>